<dbReference type="InterPro" id="IPR037401">
    <property type="entry name" value="SnoaL-like"/>
</dbReference>
<dbReference type="OrthoDB" id="2578740at2759"/>
<dbReference type="Gene3D" id="3.40.50.1820">
    <property type="entry name" value="alpha/beta hydrolase"/>
    <property type="match status" value="1"/>
</dbReference>
<dbReference type="InterPro" id="IPR032710">
    <property type="entry name" value="NTF2-like_dom_sf"/>
</dbReference>
<sequence length="831" mass="94949">MEGLPLATKSLRTRADFDDYVAAFNVDDFSSYCAYYAEDIFMNIRSLPEKTLDGYLKWIKPMRTMVTETLNPTRVAFDRDQNCVVARFHTKFRGCEGFRIDDFAGKWGPVYPGEGPVVLMTVWYMLDEDGHIKELAINQSMIMASNIDYIFTKALDDPFSRNAEPQRYSETLENGMIIERHVAIPLRDKRHAFADIWRPEDESGRVAPLVAWTPYGKHNPTPLHEIYPNSGTDPSWISEYTGFEQPDPLYWTKHGYAVVIIDVPGTWLGEGKALFTSGAEEAHLFYDAIEWTASQPWSSGKVGLNGVSYLAVSQWHVAALRPPSLGCIVPVEGWTDFYREVVRHGGIPDTSFFPYIAKRWAVSVNETENLLAEAEAHPLFDELWESKKARLESIEVPALVVASFSDQGLHTRGTLEGFKKIASKEKWLICHRRRKWAFYYTPEVVEKQRAFYDKFLKGRNDTQVEQWPRVFLEIADRYYDGRWREEVEWPLLRKQSLTPLYLDAANESLSKETPKDISVARYHSLGSGPNAMRAAFTIQFPKATEITGHISARLFMKTETENDMDVFVAIYKLDAQDNMIGQCVYAQFDDGPVCLGWLRASHRELDATQSSPEQPVLAHRRELKLDVGEIYQLDVELWPSSMVYHPGEKLRLVIQGTDIYRRRKNTAKPEVLTRHESQQVNLGYHSRSKEMSDSVFRTKDDVAHYISAFSKNDFAGFSAFYAPDVRMVLNERVTVEGSGKIVEFFEKARRTVNERIDVDHIVLDDSGCAIRCTATFTALVDLTEGFMGWGPPVPKGEGYRRNYVIYYTLNENAKVTSIQAARIGEAEVLKP</sequence>
<dbReference type="InterPro" id="IPR005674">
    <property type="entry name" value="CocE/Ser_esterase"/>
</dbReference>
<gene>
    <name evidence="3" type="ORF">GTA08_BOTSDO06375</name>
</gene>
<dbReference type="EMBL" id="WWBZ02000040">
    <property type="protein sequence ID" value="KAF4304999.1"/>
    <property type="molecule type" value="Genomic_DNA"/>
</dbReference>
<dbReference type="InterPro" id="IPR013736">
    <property type="entry name" value="Xaa-Pro_dipept_C"/>
</dbReference>
<protein>
    <submittedName>
        <fullName evidence="3">Hydrolase family protein</fullName>
    </submittedName>
</protein>
<dbReference type="PANTHER" id="PTHR43056">
    <property type="entry name" value="PEPTIDASE S9 PROLYL OLIGOPEPTIDASE"/>
    <property type="match status" value="1"/>
</dbReference>
<dbReference type="InterPro" id="IPR008979">
    <property type="entry name" value="Galactose-bd-like_sf"/>
</dbReference>
<dbReference type="SUPFAM" id="SSF49785">
    <property type="entry name" value="Galactose-binding domain-like"/>
    <property type="match status" value="1"/>
</dbReference>
<name>A0A8H4IRF6_9PEZI</name>
<dbReference type="Gene3D" id="1.10.3020.20">
    <property type="match status" value="1"/>
</dbReference>
<dbReference type="Pfam" id="PF12680">
    <property type="entry name" value="SnoaL_2"/>
    <property type="match status" value="1"/>
</dbReference>
<dbReference type="AlphaFoldDB" id="A0A8H4IRF6"/>
<dbReference type="InterPro" id="IPR029058">
    <property type="entry name" value="AB_hydrolase_fold"/>
</dbReference>
<dbReference type="Gene3D" id="2.60.120.260">
    <property type="entry name" value="Galactose-binding domain-like"/>
    <property type="match status" value="1"/>
</dbReference>
<proteinExistence type="predicted"/>
<dbReference type="SUPFAM" id="SSF53474">
    <property type="entry name" value="alpha/beta-Hydrolases"/>
    <property type="match status" value="1"/>
</dbReference>
<dbReference type="InterPro" id="IPR000383">
    <property type="entry name" value="Xaa-Pro-like_dom"/>
</dbReference>
<dbReference type="PANTHER" id="PTHR43056:SF10">
    <property type="entry name" value="COCE_NOND FAMILY, PUTATIVE (AFU_ORTHOLOGUE AFUA_7G00600)-RELATED"/>
    <property type="match status" value="1"/>
</dbReference>
<dbReference type="NCBIfam" id="TIGR00976">
    <property type="entry name" value="CocE_NonD"/>
    <property type="match status" value="2"/>
</dbReference>
<dbReference type="Gene3D" id="3.10.450.50">
    <property type="match status" value="2"/>
</dbReference>
<dbReference type="Pfam" id="PF08530">
    <property type="entry name" value="PepX_C"/>
    <property type="match status" value="1"/>
</dbReference>
<keyword evidence="1 3" id="KW-0378">Hydrolase</keyword>
<dbReference type="GO" id="GO:0008239">
    <property type="term" value="F:dipeptidyl-peptidase activity"/>
    <property type="evidence" value="ECO:0007669"/>
    <property type="project" value="InterPro"/>
</dbReference>
<dbReference type="Proteomes" id="UP000572817">
    <property type="component" value="Unassembled WGS sequence"/>
</dbReference>
<evidence type="ECO:0000313" key="3">
    <source>
        <dbReference type="EMBL" id="KAF4304999.1"/>
    </source>
</evidence>
<keyword evidence="4" id="KW-1185">Reference proteome</keyword>
<evidence type="ECO:0000259" key="2">
    <source>
        <dbReference type="SMART" id="SM00939"/>
    </source>
</evidence>
<comment type="caution">
    <text evidence="3">The sequence shown here is derived from an EMBL/GenBank/DDBJ whole genome shotgun (WGS) entry which is preliminary data.</text>
</comment>
<accession>A0A8H4IRF6</accession>
<evidence type="ECO:0000313" key="4">
    <source>
        <dbReference type="Proteomes" id="UP000572817"/>
    </source>
</evidence>
<organism evidence="3 4">
    <name type="scientific">Botryosphaeria dothidea</name>
    <dbReference type="NCBI Taxonomy" id="55169"/>
    <lineage>
        <taxon>Eukaryota</taxon>
        <taxon>Fungi</taxon>
        <taxon>Dikarya</taxon>
        <taxon>Ascomycota</taxon>
        <taxon>Pezizomycotina</taxon>
        <taxon>Dothideomycetes</taxon>
        <taxon>Dothideomycetes incertae sedis</taxon>
        <taxon>Botryosphaeriales</taxon>
        <taxon>Botryosphaeriaceae</taxon>
        <taxon>Botryosphaeria</taxon>
    </lineage>
</organism>
<evidence type="ECO:0000256" key="1">
    <source>
        <dbReference type="ARBA" id="ARBA00022801"/>
    </source>
</evidence>
<dbReference type="InterPro" id="IPR050585">
    <property type="entry name" value="Xaa-Pro_dipeptidyl-ppase/CocE"/>
</dbReference>
<reference evidence="3" key="1">
    <citation type="submission" date="2020-04" db="EMBL/GenBank/DDBJ databases">
        <title>Genome Assembly and Annotation of Botryosphaeria dothidea sdau 11-99, a Latent Pathogen of Apple Fruit Ring Rot in China.</title>
        <authorList>
            <person name="Yu C."/>
            <person name="Diao Y."/>
            <person name="Lu Q."/>
            <person name="Zhao J."/>
            <person name="Cui S."/>
            <person name="Peng C."/>
            <person name="He B."/>
            <person name="Liu H."/>
        </authorList>
    </citation>
    <scope>NUCLEOTIDE SEQUENCE [LARGE SCALE GENOMIC DNA]</scope>
    <source>
        <strain evidence="3">Sdau11-99</strain>
    </source>
</reference>
<dbReference type="SMART" id="SM00939">
    <property type="entry name" value="PepX_C"/>
    <property type="match status" value="1"/>
</dbReference>
<dbReference type="SUPFAM" id="SSF54427">
    <property type="entry name" value="NTF2-like"/>
    <property type="match status" value="2"/>
</dbReference>
<feature type="domain" description="Xaa-Pro dipeptidyl-peptidase C-terminal" evidence="2">
    <location>
        <begin position="449"/>
        <end position="680"/>
    </location>
</feature>
<dbReference type="Pfam" id="PF02129">
    <property type="entry name" value="Peptidase_S15"/>
    <property type="match status" value="1"/>
</dbReference>